<name>A0AAW1VD08_9CUCU</name>
<evidence type="ECO:0000313" key="1">
    <source>
        <dbReference type="EMBL" id="KAK9889814.1"/>
    </source>
</evidence>
<reference evidence="1 2" key="1">
    <citation type="submission" date="2023-03" db="EMBL/GenBank/DDBJ databases">
        <title>Genome insight into feeding habits of ladybird beetles.</title>
        <authorList>
            <person name="Li H.-S."/>
            <person name="Huang Y.-H."/>
            <person name="Pang H."/>
        </authorList>
    </citation>
    <scope>NUCLEOTIDE SEQUENCE [LARGE SCALE GENOMIC DNA]</scope>
    <source>
        <strain evidence="1">SYSU_2023b</strain>
        <tissue evidence="1">Whole body</tissue>
    </source>
</reference>
<gene>
    <name evidence="1" type="ORF">WA026_007185</name>
</gene>
<comment type="caution">
    <text evidence="1">The sequence shown here is derived from an EMBL/GenBank/DDBJ whole genome shotgun (WGS) entry which is preliminary data.</text>
</comment>
<protein>
    <submittedName>
        <fullName evidence="1">Uncharacterized protein</fullName>
    </submittedName>
</protein>
<dbReference type="EMBL" id="JARQZJ010000123">
    <property type="protein sequence ID" value="KAK9889814.1"/>
    <property type="molecule type" value="Genomic_DNA"/>
</dbReference>
<dbReference type="AlphaFoldDB" id="A0AAW1VD08"/>
<keyword evidence="2" id="KW-1185">Reference proteome</keyword>
<accession>A0AAW1VD08</accession>
<sequence>MWWYTESVALSCPQLKAKQAGDMGSNPGAKLKEESSSSCGFIAINNSSKLSQKIQKENRKTVSGNSRSNINSLRGLSKWRNYRSLQNHGDIYL</sequence>
<organism evidence="1 2">
    <name type="scientific">Henosepilachna vigintioctopunctata</name>
    <dbReference type="NCBI Taxonomy" id="420089"/>
    <lineage>
        <taxon>Eukaryota</taxon>
        <taxon>Metazoa</taxon>
        <taxon>Ecdysozoa</taxon>
        <taxon>Arthropoda</taxon>
        <taxon>Hexapoda</taxon>
        <taxon>Insecta</taxon>
        <taxon>Pterygota</taxon>
        <taxon>Neoptera</taxon>
        <taxon>Endopterygota</taxon>
        <taxon>Coleoptera</taxon>
        <taxon>Polyphaga</taxon>
        <taxon>Cucujiformia</taxon>
        <taxon>Coccinelloidea</taxon>
        <taxon>Coccinellidae</taxon>
        <taxon>Epilachninae</taxon>
        <taxon>Epilachnini</taxon>
        <taxon>Henosepilachna</taxon>
    </lineage>
</organism>
<dbReference type="Proteomes" id="UP001431783">
    <property type="component" value="Unassembled WGS sequence"/>
</dbReference>
<evidence type="ECO:0000313" key="2">
    <source>
        <dbReference type="Proteomes" id="UP001431783"/>
    </source>
</evidence>
<proteinExistence type="predicted"/>